<proteinExistence type="predicted"/>
<protein>
    <submittedName>
        <fullName evidence="2">Uncharacterized protein</fullName>
    </submittedName>
</protein>
<gene>
    <name evidence="2" type="ORF">METZ01_LOCUS512182</name>
</gene>
<accession>A0A383ETE6</accession>
<evidence type="ECO:0000256" key="1">
    <source>
        <dbReference type="SAM" id="Phobius"/>
    </source>
</evidence>
<dbReference type="AlphaFoldDB" id="A0A383ETE6"/>
<evidence type="ECO:0000313" key="2">
    <source>
        <dbReference type="EMBL" id="SVE59328.1"/>
    </source>
</evidence>
<reference evidence="2" key="1">
    <citation type="submission" date="2018-05" db="EMBL/GenBank/DDBJ databases">
        <authorList>
            <person name="Lanie J.A."/>
            <person name="Ng W.-L."/>
            <person name="Kazmierczak K.M."/>
            <person name="Andrzejewski T.M."/>
            <person name="Davidsen T.M."/>
            <person name="Wayne K.J."/>
            <person name="Tettelin H."/>
            <person name="Glass J.I."/>
            <person name="Rusch D."/>
            <person name="Podicherti R."/>
            <person name="Tsui H.-C.T."/>
            <person name="Winkler M.E."/>
        </authorList>
    </citation>
    <scope>NUCLEOTIDE SEQUENCE</scope>
</reference>
<keyword evidence="1" id="KW-0472">Membrane</keyword>
<keyword evidence="1" id="KW-0812">Transmembrane</keyword>
<dbReference type="EMBL" id="UINC01228138">
    <property type="protein sequence ID" value="SVE59328.1"/>
    <property type="molecule type" value="Genomic_DNA"/>
</dbReference>
<organism evidence="2">
    <name type="scientific">marine metagenome</name>
    <dbReference type="NCBI Taxonomy" id="408172"/>
    <lineage>
        <taxon>unclassified sequences</taxon>
        <taxon>metagenomes</taxon>
        <taxon>ecological metagenomes</taxon>
    </lineage>
</organism>
<name>A0A383ETE6_9ZZZZ</name>
<sequence length="170" mass="19779">MNNSIMFQYITALGPVVYFSGNNGLFIDLLMMDKRSEQDERDFEELLQEHLIKYFSEHGHQYIYYRIGDENSNCQLTVIKGLSDGHIAFNYETEFSDFSKNQITDDSEYNDLVIIFPNNVDVFYDGSQELKTIKLKISSDVLKSKKMKKINTGKNQPNVELPILKKLIKE</sequence>
<feature type="transmembrane region" description="Helical" evidence="1">
    <location>
        <begin position="6"/>
        <end position="31"/>
    </location>
</feature>
<keyword evidence="1" id="KW-1133">Transmembrane helix</keyword>